<evidence type="ECO:0000256" key="6">
    <source>
        <dbReference type="ARBA" id="ARBA00023004"/>
    </source>
</evidence>
<evidence type="ECO:0000256" key="8">
    <source>
        <dbReference type="PIRSR" id="PIRSR610300-51"/>
    </source>
</evidence>
<proteinExistence type="inferred from homology"/>
<dbReference type="SUPFAM" id="SSF51182">
    <property type="entry name" value="RmlC-like cupins"/>
    <property type="match status" value="1"/>
</dbReference>
<dbReference type="EMBL" id="KZ858958">
    <property type="protein sequence ID" value="RDW27869.1"/>
    <property type="molecule type" value="Genomic_DNA"/>
</dbReference>
<dbReference type="GO" id="GO:0019448">
    <property type="term" value="P:L-cysteine catabolic process"/>
    <property type="evidence" value="ECO:0007669"/>
    <property type="project" value="TreeGrafter"/>
</dbReference>
<comment type="cofactor">
    <cofactor evidence="9">
        <name>Fe cation</name>
        <dbReference type="ChEBI" id="CHEBI:24875"/>
    </cofactor>
    <text evidence="9">Binds 1 Fe cation per subunit.</text>
</comment>
<dbReference type="Gene3D" id="2.60.120.10">
    <property type="entry name" value="Jelly Rolls"/>
    <property type="match status" value="1"/>
</dbReference>
<comment type="catalytic activity">
    <reaction evidence="9">
        <text>L-cysteine + O2 = 3-sulfino-L-alanine + H(+)</text>
        <dbReference type="Rhea" id="RHEA:20441"/>
        <dbReference type="ChEBI" id="CHEBI:15378"/>
        <dbReference type="ChEBI" id="CHEBI:15379"/>
        <dbReference type="ChEBI" id="CHEBI:35235"/>
        <dbReference type="ChEBI" id="CHEBI:61085"/>
        <dbReference type="EC" id="1.13.11.20"/>
    </reaction>
</comment>
<feature type="region of interest" description="Disordered" evidence="10">
    <location>
        <begin position="1"/>
        <end position="35"/>
    </location>
</feature>
<evidence type="ECO:0000313" key="11">
    <source>
        <dbReference type="EMBL" id="RDW27869.1"/>
    </source>
</evidence>
<dbReference type="AlphaFoldDB" id="A0A371CC48"/>
<evidence type="ECO:0000256" key="5">
    <source>
        <dbReference type="ARBA" id="ARBA00023002"/>
    </source>
</evidence>
<evidence type="ECO:0000313" key="12">
    <source>
        <dbReference type="Proteomes" id="UP000256601"/>
    </source>
</evidence>
<dbReference type="GO" id="GO:0008198">
    <property type="term" value="F:ferrous iron binding"/>
    <property type="evidence" value="ECO:0007669"/>
    <property type="project" value="TreeGrafter"/>
</dbReference>
<dbReference type="CDD" id="cd10548">
    <property type="entry name" value="cupin_CDO"/>
    <property type="match status" value="1"/>
</dbReference>
<keyword evidence="3 8" id="KW-0479">Metal-binding</keyword>
<dbReference type="GO" id="GO:0017172">
    <property type="term" value="F:cysteine dioxygenase activity"/>
    <property type="evidence" value="ECO:0007669"/>
    <property type="project" value="UniProtKB-UniRule"/>
</dbReference>
<comment type="similarity">
    <text evidence="1 9">Belongs to the cysteine dioxygenase family.</text>
</comment>
<feature type="binding site" evidence="8">
    <location>
        <position position="145"/>
    </location>
    <ligand>
        <name>Fe cation</name>
        <dbReference type="ChEBI" id="CHEBI:24875"/>
        <note>catalytic</note>
    </ligand>
</feature>
<dbReference type="Pfam" id="PF05995">
    <property type="entry name" value="CDO_I"/>
    <property type="match status" value="1"/>
</dbReference>
<gene>
    <name evidence="11" type="ORF">B0I71DRAFT_128419</name>
</gene>
<keyword evidence="7" id="KW-0883">Thioether bond</keyword>
<feature type="binding site" evidence="8">
    <location>
        <position position="200"/>
    </location>
    <ligand>
        <name>Fe cation</name>
        <dbReference type="ChEBI" id="CHEBI:24875"/>
        <note>catalytic</note>
    </ligand>
</feature>
<dbReference type="EC" id="1.13.11.20" evidence="2 9"/>
<keyword evidence="6 8" id="KW-0408">Iron</keyword>
<dbReference type="PANTHER" id="PTHR12918:SF1">
    <property type="entry name" value="CYSTEINE DIOXYGENASE TYPE 1"/>
    <property type="match status" value="1"/>
</dbReference>
<dbReference type="OrthoDB" id="543511at2759"/>
<dbReference type="InterPro" id="IPR010300">
    <property type="entry name" value="CDO_1"/>
</dbReference>
<accession>A0A371CC48</accession>
<evidence type="ECO:0000256" key="10">
    <source>
        <dbReference type="SAM" id="MobiDB-lite"/>
    </source>
</evidence>
<keyword evidence="4 9" id="KW-0223">Dioxygenase</keyword>
<evidence type="ECO:0000256" key="4">
    <source>
        <dbReference type="ARBA" id="ARBA00022964"/>
    </source>
</evidence>
<evidence type="ECO:0000256" key="1">
    <source>
        <dbReference type="ARBA" id="ARBA00006622"/>
    </source>
</evidence>
<sequence>MAPPPTLSMSSNNVLDKMSPPRQQQSRLEKGRKQLPAGIALPCSEQILRKLSVSSSEDERQTGFEMLQEGIRTILGPSSGIDSDDVNVEDLMDIMTRYHSIESEWKDFALEEPTRGYTRNGVDNINNKANLLLLVWNPGKGSCIHDHADAHCIMKILKGNLVETLYEWPEEGVEGPMKVIKESVRSEQQVAYMSDKIGLHRIKNPSETEVAVSLHLYTPPWAAEYGCSIFDENTSKSSKVNMSNLYSWRGELQEKAGGDSC</sequence>
<organism evidence="11 12">
    <name type="scientific">Yarrowia lipolytica</name>
    <name type="common">Candida lipolytica</name>
    <dbReference type="NCBI Taxonomy" id="4952"/>
    <lineage>
        <taxon>Eukaryota</taxon>
        <taxon>Fungi</taxon>
        <taxon>Dikarya</taxon>
        <taxon>Ascomycota</taxon>
        <taxon>Saccharomycotina</taxon>
        <taxon>Dipodascomycetes</taxon>
        <taxon>Dipodascales</taxon>
        <taxon>Dipodascales incertae sedis</taxon>
        <taxon>Yarrowia</taxon>
    </lineage>
</organism>
<dbReference type="VEuPathDB" id="FungiDB:YALI0_F11627g"/>
<feature type="binding site" evidence="8">
    <location>
        <position position="147"/>
    </location>
    <ligand>
        <name>Fe cation</name>
        <dbReference type="ChEBI" id="CHEBI:24875"/>
        <note>catalytic</note>
    </ligand>
</feature>
<evidence type="ECO:0000256" key="3">
    <source>
        <dbReference type="ARBA" id="ARBA00022723"/>
    </source>
</evidence>
<dbReference type="PANTHER" id="PTHR12918">
    <property type="entry name" value="CYSTEINE DIOXYGENASE"/>
    <property type="match status" value="1"/>
</dbReference>
<evidence type="ECO:0000256" key="2">
    <source>
        <dbReference type="ARBA" id="ARBA00013133"/>
    </source>
</evidence>
<reference evidence="11 12" key="1">
    <citation type="submission" date="2018-07" db="EMBL/GenBank/DDBJ databases">
        <title>Draft Genome Assemblies for Five Robust Yarrowia lipolytica Strains Exhibiting High Lipid Production and Pentose Sugar Utilization and Sugar Alcohol Secretion from Undetoxified Lignocellulosic Biomass Hydrolysates.</title>
        <authorList>
            <consortium name="DOE Joint Genome Institute"/>
            <person name="Walker C."/>
            <person name="Ryu S."/>
            <person name="Na H."/>
            <person name="Zane M."/>
            <person name="LaButti K."/>
            <person name="Lipzen A."/>
            <person name="Haridas S."/>
            <person name="Barry K."/>
            <person name="Grigoriev I.V."/>
            <person name="Quarterman J."/>
            <person name="Slininger P."/>
            <person name="Dien B."/>
            <person name="Trinh C.T."/>
        </authorList>
    </citation>
    <scope>NUCLEOTIDE SEQUENCE [LARGE SCALE GENOMIC DNA]</scope>
    <source>
        <strain evidence="11 12">YB392</strain>
    </source>
</reference>
<dbReference type="OMA" id="YTENQVT"/>
<evidence type="ECO:0000256" key="7">
    <source>
        <dbReference type="PIRSR" id="PIRSR610300-50"/>
    </source>
</evidence>
<dbReference type="Proteomes" id="UP000256601">
    <property type="component" value="Unassembled WGS sequence"/>
</dbReference>
<dbReference type="InterPro" id="IPR014710">
    <property type="entry name" value="RmlC-like_jellyroll"/>
</dbReference>
<name>A0A371CC48_YARLL</name>
<dbReference type="InterPro" id="IPR011051">
    <property type="entry name" value="RmlC_Cupin_sf"/>
</dbReference>
<keyword evidence="5 9" id="KW-0560">Oxidoreductase</keyword>
<feature type="cross-link" description="3'-(S-cysteinyl)-tyrosine (Cys-Tyr)" evidence="7">
    <location>
        <begin position="152"/>
        <end position="217"/>
    </location>
</feature>
<evidence type="ECO:0000256" key="9">
    <source>
        <dbReference type="RuleBase" id="RU366010"/>
    </source>
</evidence>
<protein>
    <recommendedName>
        <fullName evidence="2 9">Cysteine dioxygenase</fullName>
        <ecNumber evidence="2 9">1.13.11.20</ecNumber>
    </recommendedName>
</protein>